<evidence type="ECO:0000313" key="1">
    <source>
        <dbReference type="EMBL" id="GLY83324.1"/>
    </source>
</evidence>
<keyword evidence="2" id="KW-1185">Reference proteome</keyword>
<reference evidence="1" key="1">
    <citation type="submission" date="2023-03" db="EMBL/GenBank/DDBJ databases">
        <title>Actinoallomurus iriomotensis NBRC 103684.</title>
        <authorList>
            <person name="Ichikawa N."/>
            <person name="Sato H."/>
            <person name="Tonouchi N."/>
        </authorList>
    </citation>
    <scope>NUCLEOTIDE SEQUENCE</scope>
    <source>
        <strain evidence="1">NBRC 103684</strain>
    </source>
</reference>
<name>A0A9W6RXI2_9ACTN</name>
<evidence type="ECO:0000313" key="2">
    <source>
        <dbReference type="Proteomes" id="UP001165074"/>
    </source>
</evidence>
<sequence>MTDPEDTLRDLLADAVRNLARRQRLTAVETGRSGIRRWEVVRDEAGVLRGRALPDVSLDDLDEAAADLDDLAVLVATAPDDRRAAHAFARLKSAYPDALSISAPEAGLADALRRAVADDPLTEAYELVTGSRGSGGRYLLSSRPLFPAGARRGDTVEFGIRCLTGSAVFAVVARAPGRERPRLVSVESARLAPGTYPVKAELRRPGVVRFRGLPEPLSKVDRSWNALVGTLPDRFPADPHLVCAIEVSGSDFRVAARLHRLTAVIKAAAEVTTGLRTTIVPYGAHSFGLDASEQPLAALAVRDSADEALSAVSRLHAQGPLEPGYPSAARLECALHEALARLEPAGETNTALLTIGGRPAHPARVDRTGILPCPYHRDWADLLSRFPGHALVAVRDANADRAELIWHRLGRDLLTDLDSMDVLDVLAALDLGTADLRPSFPLVERV</sequence>
<dbReference type="AlphaFoldDB" id="A0A9W6RXI2"/>
<organism evidence="1 2">
    <name type="scientific">Actinoallomurus iriomotensis</name>
    <dbReference type="NCBI Taxonomy" id="478107"/>
    <lineage>
        <taxon>Bacteria</taxon>
        <taxon>Bacillati</taxon>
        <taxon>Actinomycetota</taxon>
        <taxon>Actinomycetes</taxon>
        <taxon>Streptosporangiales</taxon>
        <taxon>Thermomonosporaceae</taxon>
        <taxon>Actinoallomurus</taxon>
    </lineage>
</organism>
<dbReference type="Proteomes" id="UP001165074">
    <property type="component" value="Unassembled WGS sequence"/>
</dbReference>
<proteinExistence type="predicted"/>
<comment type="caution">
    <text evidence="1">The sequence shown here is derived from an EMBL/GenBank/DDBJ whole genome shotgun (WGS) entry which is preliminary data.</text>
</comment>
<dbReference type="RefSeq" id="WP_285567576.1">
    <property type="nucleotide sequence ID" value="NZ_BSTK01000002.1"/>
</dbReference>
<gene>
    <name evidence="1" type="ORF">Airi02_012540</name>
</gene>
<protein>
    <submittedName>
        <fullName evidence="1">Uncharacterized protein</fullName>
    </submittedName>
</protein>
<dbReference type="EMBL" id="BSTK01000002">
    <property type="protein sequence ID" value="GLY83324.1"/>
    <property type="molecule type" value="Genomic_DNA"/>
</dbReference>
<accession>A0A9W6RXI2</accession>